<feature type="domain" description="CRISPR type III-associated protein" evidence="3">
    <location>
        <begin position="28"/>
        <end position="168"/>
    </location>
</feature>
<protein>
    <submittedName>
        <fullName evidence="4">CRISPR/Cas system CSM-associated protein Csm3, group 7 of RAMP superfamily</fullName>
    </submittedName>
</protein>
<dbReference type="RefSeq" id="WP_073191058.1">
    <property type="nucleotide sequence ID" value="NZ_FQZG01000102.1"/>
</dbReference>
<proteinExistence type="predicted"/>
<gene>
    <name evidence="4" type="ORF">SAMN02745244_03530</name>
</gene>
<accession>A0A1M6N224</accession>
<keyword evidence="5" id="KW-1185">Reference proteome</keyword>
<dbReference type="EMBL" id="FQZG01000102">
    <property type="protein sequence ID" value="SHJ89732.1"/>
    <property type="molecule type" value="Genomic_DNA"/>
</dbReference>
<sequence length="193" mass="21150">MNTITVTIKFNSAFRIATGQADDKADQVLDHGNPLPGRSLKGDLRAAARQLLPATQSGDDTWRDDPLVEEVFGAPGGDGCPWHFGDGVLNDVSYRTRARIALDPRRRVRPGAMLIGEEARTTVATQTISQTGTLTEEQRRLHGALLRVSATLIDGVGHGRRRGMGWVSVTTDSERIEDDVNLVMRYVASRRES</sequence>
<evidence type="ECO:0000256" key="2">
    <source>
        <dbReference type="ARBA" id="ARBA00093789"/>
    </source>
</evidence>
<evidence type="ECO:0000256" key="1">
    <source>
        <dbReference type="ARBA" id="ARBA00023118"/>
    </source>
</evidence>
<keyword evidence="1" id="KW-0051">Antiviral defense</keyword>
<dbReference type="GO" id="GO:0051607">
    <property type="term" value="P:defense response to virus"/>
    <property type="evidence" value="ECO:0007669"/>
    <property type="project" value="UniProtKB-KW"/>
</dbReference>
<dbReference type="STRING" id="1123357.SAMN02745244_03530"/>
<evidence type="ECO:0000313" key="4">
    <source>
        <dbReference type="EMBL" id="SHJ89732.1"/>
    </source>
</evidence>
<reference evidence="4 5" key="1">
    <citation type="submission" date="2016-11" db="EMBL/GenBank/DDBJ databases">
        <authorList>
            <person name="Jaros S."/>
            <person name="Januszkiewicz K."/>
            <person name="Wedrychowicz H."/>
        </authorList>
    </citation>
    <scope>NUCLEOTIDE SEQUENCE [LARGE SCALE GENOMIC DNA]</scope>
    <source>
        <strain evidence="4 5">DSM 12906</strain>
    </source>
</reference>
<dbReference type="Pfam" id="PF03787">
    <property type="entry name" value="RAMPs"/>
    <property type="match status" value="1"/>
</dbReference>
<evidence type="ECO:0000259" key="3">
    <source>
        <dbReference type="Pfam" id="PF03787"/>
    </source>
</evidence>
<dbReference type="AlphaFoldDB" id="A0A1M6N224"/>
<comment type="subunit">
    <text evidence="2">Part of the Csm effector complex that includes Cas10, Csm2, Csm3, Csm4 and Csm5.</text>
</comment>
<dbReference type="CDD" id="cd09726">
    <property type="entry name" value="RAMP_I_III"/>
    <property type="match status" value="1"/>
</dbReference>
<evidence type="ECO:0000313" key="5">
    <source>
        <dbReference type="Proteomes" id="UP000184512"/>
    </source>
</evidence>
<name>A0A1M6N224_9ACTN</name>
<dbReference type="InterPro" id="IPR005537">
    <property type="entry name" value="RAMP_III_fam"/>
</dbReference>
<dbReference type="OrthoDB" id="3685611at2"/>
<organism evidence="4 5">
    <name type="scientific">Tessaracoccus bendigoensis DSM 12906</name>
    <dbReference type="NCBI Taxonomy" id="1123357"/>
    <lineage>
        <taxon>Bacteria</taxon>
        <taxon>Bacillati</taxon>
        <taxon>Actinomycetota</taxon>
        <taxon>Actinomycetes</taxon>
        <taxon>Propionibacteriales</taxon>
        <taxon>Propionibacteriaceae</taxon>
        <taxon>Tessaracoccus</taxon>
    </lineage>
</organism>
<dbReference type="Proteomes" id="UP000184512">
    <property type="component" value="Unassembled WGS sequence"/>
</dbReference>